<reference evidence="3" key="1">
    <citation type="journal article" date="2017" name="Genome Biol.">
        <title>Comparative genomics reveals high biological diversity and specific adaptations in the industrially and medically important fungal genus Aspergillus.</title>
        <authorList>
            <person name="de Vries R.P."/>
            <person name="Riley R."/>
            <person name="Wiebenga A."/>
            <person name="Aguilar-Osorio G."/>
            <person name="Amillis S."/>
            <person name="Uchima C.A."/>
            <person name="Anderluh G."/>
            <person name="Asadollahi M."/>
            <person name="Askin M."/>
            <person name="Barry K."/>
            <person name="Battaglia E."/>
            <person name="Bayram O."/>
            <person name="Benocci T."/>
            <person name="Braus-Stromeyer S.A."/>
            <person name="Caldana C."/>
            <person name="Canovas D."/>
            <person name="Cerqueira G.C."/>
            <person name="Chen F."/>
            <person name="Chen W."/>
            <person name="Choi C."/>
            <person name="Clum A."/>
            <person name="Dos Santos R.A."/>
            <person name="Damasio A.R."/>
            <person name="Diallinas G."/>
            <person name="Emri T."/>
            <person name="Fekete E."/>
            <person name="Flipphi M."/>
            <person name="Freyberg S."/>
            <person name="Gallo A."/>
            <person name="Gournas C."/>
            <person name="Habgood R."/>
            <person name="Hainaut M."/>
            <person name="Harispe M.L."/>
            <person name="Henrissat B."/>
            <person name="Hilden K.S."/>
            <person name="Hope R."/>
            <person name="Hossain A."/>
            <person name="Karabika E."/>
            <person name="Karaffa L."/>
            <person name="Karanyi Z."/>
            <person name="Krasevec N."/>
            <person name="Kuo A."/>
            <person name="Kusch H."/>
            <person name="LaButti K."/>
            <person name="Lagendijk E.L."/>
            <person name="Lapidus A."/>
            <person name="Levasseur A."/>
            <person name="Lindquist E."/>
            <person name="Lipzen A."/>
            <person name="Logrieco A.F."/>
            <person name="MacCabe A."/>
            <person name="Maekelae M.R."/>
            <person name="Malavazi I."/>
            <person name="Melin P."/>
            <person name="Meyer V."/>
            <person name="Mielnichuk N."/>
            <person name="Miskei M."/>
            <person name="Molnar A.P."/>
            <person name="Mule G."/>
            <person name="Ngan C.Y."/>
            <person name="Orejas M."/>
            <person name="Orosz E."/>
            <person name="Ouedraogo J.P."/>
            <person name="Overkamp K.M."/>
            <person name="Park H.-S."/>
            <person name="Perrone G."/>
            <person name="Piumi F."/>
            <person name="Punt P.J."/>
            <person name="Ram A.F."/>
            <person name="Ramon A."/>
            <person name="Rauscher S."/>
            <person name="Record E."/>
            <person name="Riano-Pachon D.M."/>
            <person name="Robert V."/>
            <person name="Roehrig J."/>
            <person name="Ruller R."/>
            <person name="Salamov A."/>
            <person name="Salih N.S."/>
            <person name="Samson R.A."/>
            <person name="Sandor E."/>
            <person name="Sanguinetti M."/>
            <person name="Schuetze T."/>
            <person name="Sepcic K."/>
            <person name="Shelest E."/>
            <person name="Sherlock G."/>
            <person name="Sophianopoulou V."/>
            <person name="Squina F.M."/>
            <person name="Sun H."/>
            <person name="Susca A."/>
            <person name="Todd R.B."/>
            <person name="Tsang A."/>
            <person name="Unkles S.E."/>
            <person name="van de Wiele N."/>
            <person name="van Rossen-Uffink D."/>
            <person name="Oliveira J.V."/>
            <person name="Vesth T.C."/>
            <person name="Visser J."/>
            <person name="Yu J.-H."/>
            <person name="Zhou M."/>
            <person name="Andersen M.R."/>
            <person name="Archer D.B."/>
            <person name="Baker S.E."/>
            <person name="Benoit I."/>
            <person name="Brakhage A.A."/>
            <person name="Braus G.H."/>
            <person name="Fischer R."/>
            <person name="Frisvad J.C."/>
            <person name="Goldman G.H."/>
            <person name="Houbraken J."/>
            <person name="Oakley B."/>
            <person name="Pocsi I."/>
            <person name="Scazzocchio C."/>
            <person name="Seiboth B."/>
            <person name="vanKuyk P.A."/>
            <person name="Wortman J."/>
            <person name="Dyer P.S."/>
            <person name="Grigoriev I.V."/>
        </authorList>
    </citation>
    <scope>NUCLEOTIDE SEQUENCE [LARGE SCALE GENOMIC DNA]</scope>
    <source>
        <strain evidence="3">DTO 134E9</strain>
    </source>
</reference>
<keyword evidence="3" id="KW-1185">Reference proteome</keyword>
<dbReference type="RefSeq" id="XP_040688961.1">
    <property type="nucleotide sequence ID" value="XM_040835328.1"/>
</dbReference>
<dbReference type="GeneID" id="63751176"/>
<evidence type="ECO:0000256" key="1">
    <source>
        <dbReference type="SAM" id="MobiDB-lite"/>
    </source>
</evidence>
<name>A0A1L9RK39_ASPWE</name>
<proteinExistence type="predicted"/>
<feature type="compositionally biased region" description="Basic and acidic residues" evidence="1">
    <location>
        <begin position="1"/>
        <end position="10"/>
    </location>
</feature>
<evidence type="ECO:0000313" key="3">
    <source>
        <dbReference type="Proteomes" id="UP000184383"/>
    </source>
</evidence>
<organism evidence="2 3">
    <name type="scientific">Aspergillus wentii DTO 134E9</name>
    <dbReference type="NCBI Taxonomy" id="1073089"/>
    <lineage>
        <taxon>Eukaryota</taxon>
        <taxon>Fungi</taxon>
        <taxon>Dikarya</taxon>
        <taxon>Ascomycota</taxon>
        <taxon>Pezizomycotina</taxon>
        <taxon>Eurotiomycetes</taxon>
        <taxon>Eurotiomycetidae</taxon>
        <taxon>Eurotiales</taxon>
        <taxon>Aspergillaceae</taxon>
        <taxon>Aspergillus</taxon>
        <taxon>Aspergillus subgen. Cremei</taxon>
    </lineage>
</organism>
<evidence type="ECO:0000313" key="2">
    <source>
        <dbReference type="EMBL" id="OJJ35285.1"/>
    </source>
</evidence>
<feature type="region of interest" description="Disordered" evidence="1">
    <location>
        <begin position="1"/>
        <end position="86"/>
    </location>
</feature>
<dbReference type="Proteomes" id="UP000184383">
    <property type="component" value="Unassembled WGS sequence"/>
</dbReference>
<protein>
    <submittedName>
        <fullName evidence="2">Uncharacterized protein</fullName>
    </submittedName>
</protein>
<accession>A0A1L9RK39</accession>
<feature type="compositionally biased region" description="Polar residues" evidence="1">
    <location>
        <begin position="24"/>
        <end position="38"/>
    </location>
</feature>
<feature type="compositionally biased region" description="Polar residues" evidence="1">
    <location>
        <begin position="51"/>
        <end position="62"/>
    </location>
</feature>
<sequence length="158" mass="17204">MTRSTVEENYNHSPPAHSDLRAPCNQSTKTRWIGSSSPGPHGNPISFLSAIHNSIPTDTLATASDHDNPRRQPCPGESSHLSNRTPNLIHHFYPSSINPAPLPRDKPDCHTLTLHQKVMGRQILLSTALKLGIPSREPACITRTFHESLNGHCVGSAG</sequence>
<dbReference type="AlphaFoldDB" id="A0A1L9RK39"/>
<dbReference type="VEuPathDB" id="FungiDB:ASPWEDRAFT_40484"/>
<dbReference type="EMBL" id="KV878212">
    <property type="protein sequence ID" value="OJJ35285.1"/>
    <property type="molecule type" value="Genomic_DNA"/>
</dbReference>
<gene>
    <name evidence="2" type="ORF">ASPWEDRAFT_40484</name>
</gene>